<dbReference type="EMBL" id="CAJNOR010003117">
    <property type="protein sequence ID" value="CAF1379226.1"/>
    <property type="molecule type" value="Genomic_DNA"/>
</dbReference>
<proteinExistence type="predicted"/>
<name>A0A815JG15_ADIRI</name>
<comment type="caution">
    <text evidence="3">The sequence shown here is derived from an EMBL/GenBank/DDBJ whole genome shotgun (WGS) entry which is preliminary data.</text>
</comment>
<keyword evidence="4" id="KW-1185">Reference proteome</keyword>
<reference evidence="3" key="1">
    <citation type="submission" date="2021-02" db="EMBL/GenBank/DDBJ databases">
        <authorList>
            <person name="Nowell W R."/>
        </authorList>
    </citation>
    <scope>NUCLEOTIDE SEQUENCE</scope>
</reference>
<gene>
    <name evidence="3" type="ORF">XAT740_LOCUS32979</name>
</gene>
<keyword evidence="2" id="KW-0732">Signal</keyword>
<protein>
    <submittedName>
        <fullName evidence="3">Uncharacterized protein</fullName>
    </submittedName>
</protein>
<feature type="transmembrane region" description="Helical" evidence="1">
    <location>
        <begin position="148"/>
        <end position="165"/>
    </location>
</feature>
<feature type="chain" id="PRO_5032519207" evidence="2">
    <location>
        <begin position="20"/>
        <end position="166"/>
    </location>
</feature>
<evidence type="ECO:0000256" key="1">
    <source>
        <dbReference type="SAM" id="Phobius"/>
    </source>
</evidence>
<keyword evidence="1" id="KW-0812">Transmembrane</keyword>
<accession>A0A815JG15</accession>
<dbReference type="AlphaFoldDB" id="A0A815JG15"/>
<dbReference type="Proteomes" id="UP000663828">
    <property type="component" value="Unassembled WGS sequence"/>
</dbReference>
<evidence type="ECO:0000256" key="2">
    <source>
        <dbReference type="SAM" id="SignalP"/>
    </source>
</evidence>
<keyword evidence="1" id="KW-1133">Transmembrane helix</keyword>
<evidence type="ECO:0000313" key="4">
    <source>
        <dbReference type="Proteomes" id="UP000663828"/>
    </source>
</evidence>
<evidence type="ECO:0000313" key="3">
    <source>
        <dbReference type="EMBL" id="CAF1379226.1"/>
    </source>
</evidence>
<keyword evidence="1" id="KW-0472">Membrane</keyword>
<feature type="signal peptide" evidence="2">
    <location>
        <begin position="1"/>
        <end position="19"/>
    </location>
</feature>
<sequence>MYTFSLLFSVIFVLGTINTLPSHRFRRQTNFVPNTGSSGRQSSAWLNAPSGSIVGTAYYGVGADPNYGSYISTANRPNSAIVPISYNPDSSSFINNRPQTYISNANTGWQSTNMNTNYGQYSGNRYSPGSPGWYATGGNFWYNDAQSLVVYPFLLFISILLLIICQ</sequence>
<organism evidence="3 4">
    <name type="scientific">Adineta ricciae</name>
    <name type="common">Rotifer</name>
    <dbReference type="NCBI Taxonomy" id="249248"/>
    <lineage>
        <taxon>Eukaryota</taxon>
        <taxon>Metazoa</taxon>
        <taxon>Spiralia</taxon>
        <taxon>Gnathifera</taxon>
        <taxon>Rotifera</taxon>
        <taxon>Eurotatoria</taxon>
        <taxon>Bdelloidea</taxon>
        <taxon>Adinetida</taxon>
        <taxon>Adinetidae</taxon>
        <taxon>Adineta</taxon>
    </lineage>
</organism>